<organism evidence="1 2">
    <name type="scientific">Aeromicrobium phoceense</name>
    <dbReference type="NCBI Taxonomy" id="2754045"/>
    <lineage>
        <taxon>Bacteria</taxon>
        <taxon>Bacillati</taxon>
        <taxon>Actinomycetota</taxon>
        <taxon>Actinomycetes</taxon>
        <taxon>Propionibacteriales</taxon>
        <taxon>Nocardioidaceae</taxon>
        <taxon>Aeromicrobium</taxon>
    </lineage>
</organism>
<proteinExistence type="predicted"/>
<evidence type="ECO:0000313" key="2">
    <source>
        <dbReference type="Proteomes" id="UP000550354"/>
    </source>
</evidence>
<dbReference type="EMBL" id="JACEOG010000002">
    <property type="protein sequence ID" value="MBA4609815.1"/>
    <property type="molecule type" value="Genomic_DNA"/>
</dbReference>
<reference evidence="1 2" key="1">
    <citation type="submission" date="2020-07" db="EMBL/GenBank/DDBJ databases">
        <title>Draft genome and description of Aeromicrobium phoceense strain Marseille-Q0843 isolated from healthy skin swab.</title>
        <authorList>
            <person name="Boxberger M."/>
            <person name="La Scola B."/>
        </authorList>
    </citation>
    <scope>NUCLEOTIDE SEQUENCE [LARGE SCALE GENOMIC DNA]</scope>
    <source>
        <strain evidence="1 2">Marseille-Q0843</strain>
    </source>
</reference>
<evidence type="ECO:0000313" key="1">
    <source>
        <dbReference type="EMBL" id="MBA4609815.1"/>
    </source>
</evidence>
<dbReference type="Proteomes" id="UP000550354">
    <property type="component" value="Unassembled WGS sequence"/>
</dbReference>
<name>A0A838XGW0_9ACTN</name>
<dbReference type="SUPFAM" id="SSF54593">
    <property type="entry name" value="Glyoxalase/Bleomycin resistance protein/Dihydroxybiphenyl dioxygenase"/>
    <property type="match status" value="1"/>
</dbReference>
<keyword evidence="2" id="KW-1185">Reference proteome</keyword>
<evidence type="ECO:0008006" key="3">
    <source>
        <dbReference type="Google" id="ProtNLM"/>
    </source>
</evidence>
<sequence length="199" mass="21417">MTPPRVIAMLPCGDIDEISAFFDVLGFAVTYRQVRPNPYVVVGGHGFELHYYGMPGHVPEASHSTCGVIVEDTGEIFEAFAAGLRAKYGRLPVAGFPRITRPRPRKNVGGVTGFSLVDPAGNWIRFFRDRAEPAEPGSPLRESMLNAIVLADSKGDVDQAAKILRGAIARAATGDDAMAEAQDFLGELDERRAGQSDAT</sequence>
<dbReference type="InterPro" id="IPR029068">
    <property type="entry name" value="Glyas_Bleomycin-R_OHBP_Dase"/>
</dbReference>
<comment type="caution">
    <text evidence="1">The sequence shown here is derived from an EMBL/GenBank/DDBJ whole genome shotgun (WGS) entry which is preliminary data.</text>
</comment>
<dbReference type="Gene3D" id="3.10.180.10">
    <property type="entry name" value="2,3-Dihydroxybiphenyl 1,2-Dioxygenase, domain 1"/>
    <property type="match status" value="1"/>
</dbReference>
<protein>
    <recommendedName>
        <fullName evidence="3">VOC family protein</fullName>
    </recommendedName>
</protein>
<dbReference type="RefSeq" id="WP_181756638.1">
    <property type="nucleotide sequence ID" value="NZ_JACEOG010000002.1"/>
</dbReference>
<accession>A0A838XGW0</accession>
<gene>
    <name evidence="1" type="ORF">H1W00_15140</name>
</gene>
<dbReference type="AlphaFoldDB" id="A0A838XGW0"/>